<dbReference type="PROSITE" id="PS50977">
    <property type="entry name" value="HTH_TETR_2"/>
    <property type="match status" value="1"/>
</dbReference>
<name>A0ABP7U435_9PSEU</name>
<feature type="DNA-binding region" description="H-T-H motif" evidence="2">
    <location>
        <begin position="46"/>
        <end position="65"/>
    </location>
</feature>
<comment type="caution">
    <text evidence="4">The sequence shown here is derived from an EMBL/GenBank/DDBJ whole genome shotgun (WGS) entry which is preliminary data.</text>
</comment>
<dbReference type="Gene3D" id="1.10.357.10">
    <property type="entry name" value="Tetracycline Repressor, domain 2"/>
    <property type="match status" value="1"/>
</dbReference>
<protein>
    <submittedName>
        <fullName evidence="4">TetR/AcrR family transcriptional regulator</fullName>
    </submittedName>
</protein>
<dbReference type="EMBL" id="BAABAL010000027">
    <property type="protein sequence ID" value="GAA4035784.1"/>
    <property type="molecule type" value="Genomic_DNA"/>
</dbReference>
<keyword evidence="5" id="KW-1185">Reference proteome</keyword>
<organism evidence="4 5">
    <name type="scientific">Allokutzneria multivorans</name>
    <dbReference type="NCBI Taxonomy" id="1142134"/>
    <lineage>
        <taxon>Bacteria</taxon>
        <taxon>Bacillati</taxon>
        <taxon>Actinomycetota</taxon>
        <taxon>Actinomycetes</taxon>
        <taxon>Pseudonocardiales</taxon>
        <taxon>Pseudonocardiaceae</taxon>
        <taxon>Allokutzneria</taxon>
    </lineage>
</organism>
<dbReference type="Pfam" id="PF00440">
    <property type="entry name" value="TetR_N"/>
    <property type="match status" value="1"/>
</dbReference>
<sequence>MTSDFAAAPAVGQVQVAERADAARNRRKILDAAGLILESRGAAGLSMDEVAQVARVGVGTVYRRFGDLSGLAHALLADQEQRFQESLLSGPAPLGPGAPPKDRIAALLSALVDRLEENAELLLVAETSAPYARFTCSAYEAHHAHLVRLINEVSSASSGVVDAEFLADALLAPLATNLYLHQRKVRGLSAERIRHGLAALLAPL</sequence>
<evidence type="ECO:0000313" key="4">
    <source>
        <dbReference type="EMBL" id="GAA4035784.1"/>
    </source>
</evidence>
<dbReference type="Proteomes" id="UP001501747">
    <property type="component" value="Unassembled WGS sequence"/>
</dbReference>
<evidence type="ECO:0000259" key="3">
    <source>
        <dbReference type="PROSITE" id="PS50977"/>
    </source>
</evidence>
<feature type="domain" description="HTH tetR-type" evidence="3">
    <location>
        <begin position="23"/>
        <end position="83"/>
    </location>
</feature>
<dbReference type="InterPro" id="IPR009057">
    <property type="entry name" value="Homeodomain-like_sf"/>
</dbReference>
<evidence type="ECO:0000256" key="2">
    <source>
        <dbReference type="PROSITE-ProRule" id="PRU00335"/>
    </source>
</evidence>
<proteinExistence type="predicted"/>
<reference evidence="5" key="1">
    <citation type="journal article" date="2019" name="Int. J. Syst. Evol. Microbiol.">
        <title>The Global Catalogue of Microorganisms (GCM) 10K type strain sequencing project: providing services to taxonomists for standard genome sequencing and annotation.</title>
        <authorList>
            <consortium name="The Broad Institute Genomics Platform"/>
            <consortium name="The Broad Institute Genome Sequencing Center for Infectious Disease"/>
            <person name="Wu L."/>
            <person name="Ma J."/>
        </authorList>
    </citation>
    <scope>NUCLEOTIDE SEQUENCE [LARGE SCALE GENOMIC DNA]</scope>
    <source>
        <strain evidence="5">JCM 17342</strain>
    </source>
</reference>
<evidence type="ECO:0000313" key="5">
    <source>
        <dbReference type="Proteomes" id="UP001501747"/>
    </source>
</evidence>
<gene>
    <name evidence="4" type="ORF">GCM10022247_71780</name>
</gene>
<dbReference type="RefSeq" id="WP_344885536.1">
    <property type="nucleotide sequence ID" value="NZ_BAABAL010000027.1"/>
</dbReference>
<dbReference type="PANTHER" id="PTHR30055">
    <property type="entry name" value="HTH-TYPE TRANSCRIPTIONAL REGULATOR RUTR"/>
    <property type="match status" value="1"/>
</dbReference>
<accession>A0ABP7U435</accession>
<dbReference type="InterPro" id="IPR050109">
    <property type="entry name" value="HTH-type_TetR-like_transc_reg"/>
</dbReference>
<dbReference type="InterPro" id="IPR001647">
    <property type="entry name" value="HTH_TetR"/>
</dbReference>
<dbReference type="PANTHER" id="PTHR30055:SF209">
    <property type="entry name" value="POSSIBLE TRANSCRIPTIONAL REGULATORY PROTEIN (PROBABLY TETR-FAMILY)"/>
    <property type="match status" value="1"/>
</dbReference>
<keyword evidence="1 2" id="KW-0238">DNA-binding</keyword>
<evidence type="ECO:0000256" key="1">
    <source>
        <dbReference type="ARBA" id="ARBA00023125"/>
    </source>
</evidence>
<dbReference type="SUPFAM" id="SSF46689">
    <property type="entry name" value="Homeodomain-like"/>
    <property type="match status" value="1"/>
</dbReference>